<organism evidence="2 3">
    <name type="scientific">Xenoophorus captivus</name>
    <dbReference type="NCBI Taxonomy" id="1517983"/>
    <lineage>
        <taxon>Eukaryota</taxon>
        <taxon>Metazoa</taxon>
        <taxon>Chordata</taxon>
        <taxon>Craniata</taxon>
        <taxon>Vertebrata</taxon>
        <taxon>Euteleostomi</taxon>
        <taxon>Actinopterygii</taxon>
        <taxon>Neopterygii</taxon>
        <taxon>Teleostei</taxon>
        <taxon>Neoteleostei</taxon>
        <taxon>Acanthomorphata</taxon>
        <taxon>Ovalentaria</taxon>
        <taxon>Atherinomorphae</taxon>
        <taxon>Cyprinodontiformes</taxon>
        <taxon>Goodeidae</taxon>
        <taxon>Xenoophorus</taxon>
    </lineage>
</organism>
<accession>A0ABV0RSW6</accession>
<dbReference type="InterPro" id="IPR027867">
    <property type="entry name" value="SPATA48"/>
</dbReference>
<dbReference type="Pfam" id="PF15073">
    <property type="entry name" value="SPATA48"/>
    <property type="match status" value="1"/>
</dbReference>
<comment type="caution">
    <text evidence="2">The sequence shown here is derived from an EMBL/GenBank/DDBJ whole genome shotgun (WGS) entry which is preliminary data.</text>
</comment>
<dbReference type="Proteomes" id="UP001434883">
    <property type="component" value="Unassembled WGS sequence"/>
</dbReference>
<dbReference type="EMBL" id="JAHRIN010058859">
    <property type="protein sequence ID" value="MEQ2211278.1"/>
    <property type="molecule type" value="Genomic_DNA"/>
</dbReference>
<feature type="region of interest" description="Disordered" evidence="1">
    <location>
        <begin position="81"/>
        <end position="145"/>
    </location>
</feature>
<dbReference type="PANTHER" id="PTHR34759:SF1">
    <property type="entry name" value="SPERMATOGENESIS-ASSOCIATED PROTEIN 48"/>
    <property type="match status" value="1"/>
</dbReference>
<gene>
    <name evidence="2" type="ORF">XENOCAPTIV_020146</name>
</gene>
<evidence type="ECO:0008006" key="4">
    <source>
        <dbReference type="Google" id="ProtNLM"/>
    </source>
</evidence>
<name>A0ABV0RSW6_9TELE</name>
<sequence length="364" mass="39874">MAAVLDPFKSFSTEMQLVKRLNSSLCRAGRRNDPAPGCVSSQQYVALAPLRGEVPLLDPCRGQLSAGAKEQLGIQGRPEFTDLPQVASSWRPPQGFRKRPQTAPNPSGSAVPINIQLEPQRTTAKAVTHNRLPDKHPGHLETSSSDQSLWSVDSAAAHRYIYTSATQRSYEEVNWSFKFPGCLNAADVTLERLADPVSDRASARRYNGRPQLWQSVGAEWNRRQLRSRNDAKKPISFCSRYARSGQIPSFTGIIGSENMDNIDNVDEDFQPLTVKRSIIPSYTLTANRTTIPGYTGKGVYAPPAAPPAANDTTVSGVTRGSVRAAPLSRMVTTVTPCNPYLSARLPPSRANPRRDVSLVKMGKF</sequence>
<evidence type="ECO:0000313" key="2">
    <source>
        <dbReference type="EMBL" id="MEQ2211278.1"/>
    </source>
</evidence>
<proteinExistence type="predicted"/>
<dbReference type="PANTHER" id="PTHR34759">
    <property type="entry name" value="SPERMATOGENESIS-ASSOCIATED PROTEIN 48"/>
    <property type="match status" value="1"/>
</dbReference>
<evidence type="ECO:0000256" key="1">
    <source>
        <dbReference type="SAM" id="MobiDB-lite"/>
    </source>
</evidence>
<reference evidence="2 3" key="1">
    <citation type="submission" date="2021-06" db="EMBL/GenBank/DDBJ databases">
        <authorList>
            <person name="Palmer J.M."/>
        </authorList>
    </citation>
    <scope>NUCLEOTIDE SEQUENCE [LARGE SCALE GENOMIC DNA]</scope>
    <source>
        <strain evidence="2 3">XC_2019</strain>
        <tissue evidence="2">Muscle</tissue>
    </source>
</reference>
<evidence type="ECO:0000313" key="3">
    <source>
        <dbReference type="Proteomes" id="UP001434883"/>
    </source>
</evidence>
<keyword evidence="3" id="KW-1185">Reference proteome</keyword>
<protein>
    <recommendedName>
        <fullName evidence="4">Spermatogenesis-associated protein 48</fullName>
    </recommendedName>
</protein>
<feature type="region of interest" description="Disordered" evidence="1">
    <location>
        <begin position="343"/>
        <end position="364"/>
    </location>
</feature>